<dbReference type="InterPro" id="IPR005829">
    <property type="entry name" value="Sugar_transporter_CS"/>
</dbReference>
<feature type="transmembrane region" description="Helical" evidence="8">
    <location>
        <begin position="20"/>
        <end position="47"/>
    </location>
</feature>
<feature type="transmembrane region" description="Helical" evidence="8">
    <location>
        <begin position="321"/>
        <end position="342"/>
    </location>
</feature>
<dbReference type="STRING" id="13706.A0A1X2HEW1"/>
<dbReference type="InterPro" id="IPR020846">
    <property type="entry name" value="MFS_dom"/>
</dbReference>
<dbReference type="InterPro" id="IPR005828">
    <property type="entry name" value="MFS_sugar_transport-like"/>
</dbReference>
<dbReference type="Pfam" id="PF00083">
    <property type="entry name" value="Sugar_tr"/>
    <property type="match status" value="2"/>
</dbReference>
<dbReference type="Proteomes" id="UP000242180">
    <property type="component" value="Unassembled WGS sequence"/>
</dbReference>
<evidence type="ECO:0000256" key="3">
    <source>
        <dbReference type="ARBA" id="ARBA00022448"/>
    </source>
</evidence>
<feature type="transmembrane region" description="Helical" evidence="8">
    <location>
        <begin position="168"/>
        <end position="187"/>
    </location>
</feature>
<dbReference type="GO" id="GO:0016020">
    <property type="term" value="C:membrane"/>
    <property type="evidence" value="ECO:0007669"/>
    <property type="project" value="UniProtKB-SubCell"/>
</dbReference>
<keyword evidence="4 8" id="KW-0812">Transmembrane</keyword>
<feature type="transmembrane region" description="Helical" evidence="8">
    <location>
        <begin position="475"/>
        <end position="493"/>
    </location>
</feature>
<dbReference type="EMBL" id="MCGN01000004">
    <property type="protein sequence ID" value="ORY97493.1"/>
    <property type="molecule type" value="Genomic_DNA"/>
</dbReference>
<dbReference type="OMA" id="ETGWRWM"/>
<dbReference type="InParanoid" id="A0A1X2HEW1"/>
<feature type="transmembrane region" description="Helical" evidence="8">
    <location>
        <begin position="449"/>
        <end position="469"/>
    </location>
</feature>
<dbReference type="GO" id="GO:0022857">
    <property type="term" value="F:transmembrane transporter activity"/>
    <property type="evidence" value="ECO:0007669"/>
    <property type="project" value="InterPro"/>
</dbReference>
<evidence type="ECO:0000256" key="8">
    <source>
        <dbReference type="SAM" id="Phobius"/>
    </source>
</evidence>
<dbReference type="NCBIfam" id="TIGR00879">
    <property type="entry name" value="SP"/>
    <property type="match status" value="1"/>
</dbReference>
<proteinExistence type="inferred from homology"/>
<dbReference type="GO" id="GO:0015791">
    <property type="term" value="P:polyol transmembrane transport"/>
    <property type="evidence" value="ECO:0007669"/>
    <property type="project" value="UniProtKB-ARBA"/>
</dbReference>
<dbReference type="OrthoDB" id="508119at2759"/>
<dbReference type="InterPro" id="IPR003663">
    <property type="entry name" value="Sugar/inositol_transpt"/>
</dbReference>
<comment type="similarity">
    <text evidence="2 7">Belongs to the major facilitator superfamily. Sugar transporter (TC 2.A.1.1) family.</text>
</comment>
<comment type="caution">
    <text evidence="10">The sequence shown here is derived from an EMBL/GenBank/DDBJ whole genome shotgun (WGS) entry which is preliminary data.</text>
</comment>
<accession>A0A1X2HEW1</accession>
<dbReference type="AlphaFoldDB" id="A0A1X2HEW1"/>
<feature type="transmembrane region" description="Helical" evidence="8">
    <location>
        <begin position="107"/>
        <end position="128"/>
    </location>
</feature>
<keyword evidence="6 8" id="KW-0472">Membrane</keyword>
<dbReference type="PROSITE" id="PS50850">
    <property type="entry name" value="MFS"/>
    <property type="match status" value="1"/>
</dbReference>
<keyword evidence="11" id="KW-1185">Reference proteome</keyword>
<name>A0A1X2HEW1_SYNRA</name>
<comment type="subcellular location">
    <subcellularLocation>
        <location evidence="1">Membrane</location>
        <topology evidence="1">Multi-pass membrane protein</topology>
    </subcellularLocation>
</comment>
<evidence type="ECO:0000259" key="9">
    <source>
        <dbReference type="PROSITE" id="PS50850"/>
    </source>
</evidence>
<feature type="transmembrane region" description="Helical" evidence="8">
    <location>
        <begin position="140"/>
        <end position="162"/>
    </location>
</feature>
<feature type="domain" description="Major facilitator superfamily (MFS) profile" evidence="9">
    <location>
        <begin position="24"/>
        <end position="497"/>
    </location>
</feature>
<dbReference type="FunCoup" id="A0A1X2HEW1">
    <property type="interactions" value="190"/>
</dbReference>
<gene>
    <name evidence="10" type="ORF">BCR43DRAFT_530613</name>
</gene>
<evidence type="ECO:0000256" key="7">
    <source>
        <dbReference type="RuleBase" id="RU003346"/>
    </source>
</evidence>
<evidence type="ECO:0000256" key="2">
    <source>
        <dbReference type="ARBA" id="ARBA00010992"/>
    </source>
</evidence>
<dbReference type="Gene3D" id="1.20.1250.20">
    <property type="entry name" value="MFS general substrate transporter like domains"/>
    <property type="match status" value="2"/>
</dbReference>
<protein>
    <submittedName>
        <fullName evidence="10">General substrate transporter</fullName>
    </submittedName>
</protein>
<dbReference type="PROSITE" id="PS00217">
    <property type="entry name" value="SUGAR_TRANSPORT_2"/>
    <property type="match status" value="1"/>
</dbReference>
<dbReference type="PANTHER" id="PTHR48020">
    <property type="entry name" value="PROTON MYO-INOSITOL COTRANSPORTER"/>
    <property type="match status" value="1"/>
</dbReference>
<reference evidence="10 11" key="1">
    <citation type="submission" date="2016-07" db="EMBL/GenBank/DDBJ databases">
        <title>Pervasive Adenine N6-methylation of Active Genes in Fungi.</title>
        <authorList>
            <consortium name="DOE Joint Genome Institute"/>
            <person name="Mondo S.J."/>
            <person name="Dannebaum R.O."/>
            <person name="Kuo R.C."/>
            <person name="Labutti K."/>
            <person name="Haridas S."/>
            <person name="Kuo A."/>
            <person name="Salamov A."/>
            <person name="Ahrendt S.R."/>
            <person name="Lipzen A."/>
            <person name="Sullivan W."/>
            <person name="Andreopoulos W.B."/>
            <person name="Clum A."/>
            <person name="Lindquist E."/>
            <person name="Daum C."/>
            <person name="Ramamoorthy G.K."/>
            <person name="Gryganskyi A."/>
            <person name="Culley D."/>
            <person name="Magnuson J.K."/>
            <person name="James T.Y."/>
            <person name="O'Malley M.A."/>
            <person name="Stajich J.E."/>
            <person name="Spatafora J.W."/>
            <person name="Visel A."/>
            <person name="Grigoriev I.V."/>
        </authorList>
    </citation>
    <scope>NUCLEOTIDE SEQUENCE [LARGE SCALE GENOMIC DNA]</scope>
    <source>
        <strain evidence="10 11">NRRL 2496</strain>
    </source>
</reference>
<evidence type="ECO:0000313" key="11">
    <source>
        <dbReference type="Proteomes" id="UP000242180"/>
    </source>
</evidence>
<feature type="transmembrane region" description="Helical" evidence="8">
    <location>
        <begin position="407"/>
        <end position="428"/>
    </location>
</feature>
<keyword evidence="5 8" id="KW-1133">Transmembrane helix</keyword>
<evidence type="ECO:0000256" key="1">
    <source>
        <dbReference type="ARBA" id="ARBA00004141"/>
    </source>
</evidence>
<evidence type="ECO:0000256" key="4">
    <source>
        <dbReference type="ARBA" id="ARBA00022692"/>
    </source>
</evidence>
<feature type="transmembrane region" description="Helical" evidence="8">
    <location>
        <begin position="289"/>
        <end position="309"/>
    </location>
</feature>
<evidence type="ECO:0000256" key="5">
    <source>
        <dbReference type="ARBA" id="ARBA00022989"/>
    </source>
</evidence>
<feature type="transmembrane region" description="Helical" evidence="8">
    <location>
        <begin position="68"/>
        <end position="101"/>
    </location>
</feature>
<evidence type="ECO:0000256" key="6">
    <source>
        <dbReference type="ARBA" id="ARBA00023136"/>
    </source>
</evidence>
<dbReference type="GO" id="GO:0015798">
    <property type="term" value="P:myo-inositol transport"/>
    <property type="evidence" value="ECO:0007669"/>
    <property type="project" value="UniProtKB-ARBA"/>
</dbReference>
<sequence length="510" mass="54872">MDRVNSETALLGNQVVPTTFVYLLVVSVCIGGFLFGYDTGVISGALLPLQTDFGLSTGQQEMVVGGTTLGAIFGGFFAGSPLVLVSSGVFILGSLVLAGAGSYRTLLAGRLVVGLGVGIASMIIPVYVSELAPKVIRGRLSTLNTLVVTFGQVVAYLVNIVFATTPHGWRHMFGLAAVPALCQLMVMPWMPESPRRMVVAGKFDEAHDTLRRIYGTSVTDEFIDQELEDIKHDIKQSETGSYRDLFHPPNIRPLLIACLLQAAQQLCGFNTAMYYAATIVHMAGFSGSSSTSIAIVVALTNMIFTAVAVTVIDRTGRRRMLISTVLVMVFGLIMLGAAFAALQGGFIPKQTTCAAYGNHCSRCVLDSECGWLTSQNTCGTLLGHENDIYQGPTGCPPAPHDRLYTSILITSLFVYVASYALGLGYAPWLMQSELFTLSLRGKANGISTAVNWTGNLIISSTFLSLSNALTTPITFWLYAAVSFIFWVLMVRMVPETANKSLEQIQSLFVQ</sequence>
<dbReference type="SUPFAM" id="SSF103473">
    <property type="entry name" value="MFS general substrate transporter"/>
    <property type="match status" value="1"/>
</dbReference>
<dbReference type="InterPro" id="IPR050814">
    <property type="entry name" value="Myo-inositol_Transporter"/>
</dbReference>
<evidence type="ECO:0000313" key="10">
    <source>
        <dbReference type="EMBL" id="ORY97493.1"/>
    </source>
</evidence>
<dbReference type="PANTHER" id="PTHR48020:SF12">
    <property type="entry name" value="PROTON MYO-INOSITOL COTRANSPORTER"/>
    <property type="match status" value="1"/>
</dbReference>
<feature type="transmembrane region" description="Helical" evidence="8">
    <location>
        <begin position="254"/>
        <end position="277"/>
    </location>
</feature>
<dbReference type="PRINTS" id="PR00171">
    <property type="entry name" value="SUGRTRNSPORT"/>
</dbReference>
<organism evidence="10 11">
    <name type="scientific">Syncephalastrum racemosum</name>
    <name type="common">Filamentous fungus</name>
    <dbReference type="NCBI Taxonomy" id="13706"/>
    <lineage>
        <taxon>Eukaryota</taxon>
        <taxon>Fungi</taxon>
        <taxon>Fungi incertae sedis</taxon>
        <taxon>Mucoromycota</taxon>
        <taxon>Mucoromycotina</taxon>
        <taxon>Mucoromycetes</taxon>
        <taxon>Mucorales</taxon>
        <taxon>Syncephalastraceae</taxon>
        <taxon>Syncephalastrum</taxon>
    </lineage>
</organism>
<keyword evidence="3 7" id="KW-0813">Transport</keyword>
<dbReference type="InterPro" id="IPR036259">
    <property type="entry name" value="MFS_trans_sf"/>
</dbReference>